<evidence type="ECO:0000313" key="2">
    <source>
        <dbReference type="Proteomes" id="UP000569732"/>
    </source>
</evidence>
<dbReference type="RefSeq" id="WP_180571940.1">
    <property type="nucleotide sequence ID" value="NZ_JACCKB010000214.1"/>
</dbReference>
<evidence type="ECO:0000313" key="1">
    <source>
        <dbReference type="EMBL" id="NYZ69992.1"/>
    </source>
</evidence>
<dbReference type="EMBL" id="JACCKB010000214">
    <property type="protein sequence ID" value="NYZ69992.1"/>
    <property type="molecule type" value="Genomic_DNA"/>
</dbReference>
<sequence length="83" mass="9918">MPTREGIQKHWEVIEAFKNGKEIESYCRREKEWLDEDFPTFNYSEEFRIKPEEVYKVDDFVRVTFPGLPAELAIVANVARDTY</sequence>
<organism evidence="1 2">
    <name type="scientific">Spartinivicinus marinus</name>
    <dbReference type="NCBI Taxonomy" id="2994442"/>
    <lineage>
        <taxon>Bacteria</taxon>
        <taxon>Pseudomonadati</taxon>
        <taxon>Pseudomonadota</taxon>
        <taxon>Gammaproteobacteria</taxon>
        <taxon>Oceanospirillales</taxon>
        <taxon>Zooshikellaceae</taxon>
        <taxon>Spartinivicinus</taxon>
    </lineage>
</organism>
<gene>
    <name evidence="1" type="ORF">H0A36_28670</name>
</gene>
<protein>
    <submittedName>
        <fullName evidence="1">Uncharacterized protein</fullName>
    </submittedName>
</protein>
<keyword evidence="2" id="KW-1185">Reference proteome</keyword>
<reference evidence="1 2" key="1">
    <citation type="submission" date="2020-07" db="EMBL/GenBank/DDBJ databases">
        <title>Endozoicomonas sp. nov., isolated from sediment.</title>
        <authorList>
            <person name="Gu T."/>
        </authorList>
    </citation>
    <scope>NUCLEOTIDE SEQUENCE [LARGE SCALE GENOMIC DNA]</scope>
    <source>
        <strain evidence="1 2">SM1973</strain>
    </source>
</reference>
<dbReference type="AlphaFoldDB" id="A0A853IDR0"/>
<accession>A0A853IDR0</accession>
<comment type="caution">
    <text evidence="1">The sequence shown here is derived from an EMBL/GenBank/DDBJ whole genome shotgun (WGS) entry which is preliminary data.</text>
</comment>
<proteinExistence type="predicted"/>
<dbReference type="Proteomes" id="UP000569732">
    <property type="component" value="Unassembled WGS sequence"/>
</dbReference>
<name>A0A853IDR0_9GAMM</name>